<evidence type="ECO:0000256" key="1">
    <source>
        <dbReference type="SAM" id="Coils"/>
    </source>
</evidence>
<keyword evidence="1" id="KW-0175">Coiled coil</keyword>
<dbReference type="SMART" id="SM00267">
    <property type="entry name" value="GGDEF"/>
    <property type="match status" value="1"/>
</dbReference>
<keyword evidence="2" id="KW-0812">Transmembrane</keyword>
<dbReference type="GO" id="GO:0007165">
    <property type="term" value="P:signal transduction"/>
    <property type="evidence" value="ECO:0007669"/>
    <property type="project" value="InterPro"/>
</dbReference>
<dbReference type="SUPFAM" id="SSF55073">
    <property type="entry name" value="Nucleotide cyclase"/>
    <property type="match status" value="1"/>
</dbReference>
<feature type="domain" description="GGDEF" evidence="4">
    <location>
        <begin position="527"/>
        <end position="661"/>
    </location>
</feature>
<feature type="transmembrane region" description="Helical" evidence="2">
    <location>
        <begin position="390"/>
        <end position="413"/>
    </location>
</feature>
<gene>
    <name evidence="5" type="ORF">GJ688_04755</name>
</gene>
<evidence type="ECO:0000256" key="2">
    <source>
        <dbReference type="SAM" id="Phobius"/>
    </source>
</evidence>
<dbReference type="OrthoDB" id="9783388at2"/>
<dbReference type="PROSITE" id="PS50885">
    <property type="entry name" value="HAMP"/>
    <property type="match status" value="1"/>
</dbReference>
<dbReference type="PROSITE" id="PS50887">
    <property type="entry name" value="GGDEF"/>
    <property type="match status" value="1"/>
</dbReference>
<accession>A0A6I3SHE9</accession>
<keyword evidence="2" id="KW-1133">Transmembrane helix</keyword>
<dbReference type="Pfam" id="PF00990">
    <property type="entry name" value="GGDEF"/>
    <property type="match status" value="1"/>
</dbReference>
<dbReference type="FunFam" id="3.30.70.270:FF:000001">
    <property type="entry name" value="Diguanylate cyclase domain protein"/>
    <property type="match status" value="1"/>
</dbReference>
<dbReference type="PANTHER" id="PTHR45138">
    <property type="entry name" value="REGULATORY COMPONENTS OF SENSORY TRANSDUCTION SYSTEM"/>
    <property type="match status" value="1"/>
</dbReference>
<dbReference type="InterPro" id="IPR050469">
    <property type="entry name" value="Diguanylate_Cyclase"/>
</dbReference>
<dbReference type="Gene3D" id="3.30.70.270">
    <property type="match status" value="1"/>
</dbReference>
<reference evidence="5 6" key="1">
    <citation type="submission" date="2019-11" db="EMBL/GenBank/DDBJ databases">
        <title>Whole-genome sequence of a the green, strictly anaerobic photosynthetic bacterium Heliobacillus mobilis DSM 6151.</title>
        <authorList>
            <person name="Kyndt J.A."/>
            <person name="Meyer T.E."/>
        </authorList>
    </citation>
    <scope>NUCLEOTIDE SEQUENCE [LARGE SCALE GENOMIC DNA]</scope>
    <source>
        <strain evidence="5 6">DSM 6151</strain>
    </source>
</reference>
<dbReference type="EMBL" id="WNKU01000003">
    <property type="protein sequence ID" value="MTV48293.1"/>
    <property type="molecule type" value="Genomic_DNA"/>
</dbReference>
<organism evidence="5 6">
    <name type="scientific">Heliobacterium mobile</name>
    <name type="common">Heliobacillus mobilis</name>
    <dbReference type="NCBI Taxonomy" id="28064"/>
    <lineage>
        <taxon>Bacteria</taxon>
        <taxon>Bacillati</taxon>
        <taxon>Bacillota</taxon>
        <taxon>Clostridia</taxon>
        <taxon>Eubacteriales</taxon>
        <taxon>Heliobacteriaceae</taxon>
        <taxon>Heliobacterium</taxon>
    </lineage>
</organism>
<dbReference type="Gene3D" id="6.10.340.10">
    <property type="match status" value="1"/>
</dbReference>
<comment type="caution">
    <text evidence="5">The sequence shown here is derived from an EMBL/GenBank/DDBJ whole genome shotgun (WGS) entry which is preliminary data.</text>
</comment>
<dbReference type="InterPro" id="IPR003660">
    <property type="entry name" value="HAMP_dom"/>
</dbReference>
<evidence type="ECO:0000259" key="4">
    <source>
        <dbReference type="PROSITE" id="PS50887"/>
    </source>
</evidence>
<sequence length="677" mass="77452">MIPLFMSHQRDRSIIDVTEVNIIVKPQNVENRYQPLSLIKGILVKIFLMSIAIVTVVSLISYYNAYHRETEERLEELTVYVSEHVRTESEIFRLAKDNLDVFSQEFLKLYQSDIKVSEQEFWSYYFVDNQGATRMKREYFDGFYTKDGGYIYGLSSFIGNNQSAKDPDFQRRLILAGRVLSRMGPAWVNRFANVHVAYPENAITLFYPVEPWGLHARADLPMNELGVIRAVNKKENPERKAIWSGLYYDETAKKWMVTYMAPLDEGDRHLITPGHDIYLTDLVDKIVENNNDGTYNFIIRKDGYLVAHPSDPTDDQKWVGQLSLDKINSPFIKEAYRLIQEETKGNLSEVKIIKNNAYDCYLAVGQFEGPEWLLVRVFPMKIIREAAHAAAIRIFTEGMMILTIILFIVYYVMRYQAEKPLKQLTLAAEAIGRGEYQAVAEQTITLPVQLDNEIGLLSTRFVEMATNIRDAQENLERIVEERTKALEQVNADLVEMSLLDGLTGIHNRRSFDRSMTRIFTDGKDDLGTFSIMMVDIDFFKNFNDTYGHAEGDQVLKSIANTIKENIRAEDRVFRYGGEEFVVIFSHANLMIAKEVADRILQAIKGLQIVHRQSPHGMVTISGGIEEFDPSYTSAEEMLRVADSRLYHAKKSGKNRIVFGSSAPSGIKDDVEVSSITA</sequence>
<dbReference type="InterPro" id="IPR029787">
    <property type="entry name" value="Nucleotide_cyclase"/>
</dbReference>
<dbReference type="Gene3D" id="3.30.450.20">
    <property type="entry name" value="PAS domain"/>
    <property type="match status" value="2"/>
</dbReference>
<protein>
    <submittedName>
        <fullName evidence="5">Diguanylate cyclase</fullName>
    </submittedName>
</protein>
<feature type="transmembrane region" description="Helical" evidence="2">
    <location>
        <begin position="42"/>
        <end position="63"/>
    </location>
</feature>
<dbReference type="CDD" id="cd01949">
    <property type="entry name" value="GGDEF"/>
    <property type="match status" value="1"/>
</dbReference>
<evidence type="ECO:0000259" key="3">
    <source>
        <dbReference type="PROSITE" id="PS50885"/>
    </source>
</evidence>
<evidence type="ECO:0000313" key="6">
    <source>
        <dbReference type="Proteomes" id="UP000430670"/>
    </source>
</evidence>
<name>A0A6I3SHE9_HELMO</name>
<proteinExistence type="predicted"/>
<feature type="domain" description="HAMP" evidence="3">
    <location>
        <begin position="415"/>
        <end position="473"/>
    </location>
</feature>
<dbReference type="InterPro" id="IPR000160">
    <property type="entry name" value="GGDEF_dom"/>
</dbReference>
<dbReference type="PANTHER" id="PTHR45138:SF9">
    <property type="entry name" value="DIGUANYLATE CYCLASE DGCM-RELATED"/>
    <property type="match status" value="1"/>
</dbReference>
<dbReference type="Pfam" id="PF00672">
    <property type="entry name" value="HAMP"/>
    <property type="match status" value="1"/>
</dbReference>
<dbReference type="AlphaFoldDB" id="A0A6I3SHE9"/>
<dbReference type="GO" id="GO:0052621">
    <property type="term" value="F:diguanylate cyclase activity"/>
    <property type="evidence" value="ECO:0007669"/>
    <property type="project" value="TreeGrafter"/>
</dbReference>
<dbReference type="InterPro" id="IPR043128">
    <property type="entry name" value="Rev_trsase/Diguanyl_cyclase"/>
</dbReference>
<dbReference type="NCBIfam" id="TIGR00254">
    <property type="entry name" value="GGDEF"/>
    <property type="match status" value="1"/>
</dbReference>
<evidence type="ECO:0000313" key="5">
    <source>
        <dbReference type="EMBL" id="MTV48293.1"/>
    </source>
</evidence>
<dbReference type="GO" id="GO:0016020">
    <property type="term" value="C:membrane"/>
    <property type="evidence" value="ECO:0007669"/>
    <property type="project" value="InterPro"/>
</dbReference>
<keyword evidence="6" id="KW-1185">Reference proteome</keyword>
<keyword evidence="2" id="KW-0472">Membrane</keyword>
<dbReference type="CDD" id="cd06225">
    <property type="entry name" value="HAMP"/>
    <property type="match status" value="1"/>
</dbReference>
<dbReference type="Proteomes" id="UP000430670">
    <property type="component" value="Unassembled WGS sequence"/>
</dbReference>
<dbReference type="SMART" id="SM00304">
    <property type="entry name" value="HAMP"/>
    <property type="match status" value="1"/>
</dbReference>
<feature type="coiled-coil region" evidence="1">
    <location>
        <begin position="461"/>
        <end position="492"/>
    </location>
</feature>